<dbReference type="SMART" id="SM00355">
    <property type="entry name" value="ZnF_C2H2"/>
    <property type="match status" value="2"/>
</dbReference>
<dbReference type="PANTHER" id="PTHR23401">
    <property type="entry name" value="CYCLIN DEPENDANT KINASE-5 ACTIVATOR"/>
    <property type="match status" value="1"/>
</dbReference>
<keyword evidence="6" id="KW-1185">Reference proteome</keyword>
<feature type="compositionally biased region" description="Polar residues" evidence="3">
    <location>
        <begin position="32"/>
        <end position="41"/>
    </location>
</feature>
<evidence type="ECO:0000313" key="6">
    <source>
        <dbReference type="Proteomes" id="UP000479000"/>
    </source>
</evidence>
<evidence type="ECO:0000313" key="5">
    <source>
        <dbReference type="EMBL" id="CAB0011766.1"/>
    </source>
</evidence>
<name>A0A6H5H6L0_9HEMI</name>
<dbReference type="GO" id="GO:0008270">
    <property type="term" value="F:zinc ion binding"/>
    <property type="evidence" value="ECO:0007669"/>
    <property type="project" value="UniProtKB-KW"/>
</dbReference>
<keyword evidence="2" id="KW-0862">Zinc</keyword>
<evidence type="ECO:0000256" key="2">
    <source>
        <dbReference type="PROSITE-ProRule" id="PRU00042"/>
    </source>
</evidence>
<sequence>MKRASHPRTVKTLQQQQQQQQISKKVEEKKPSQQSYGASKILSKQQNKKDVFELQKPLVTSFSCLTDVMRAYCNGTEELQRLLDFECDLIYECKVCRSLYRSLSNFIQHKKFHCNERYQDMEKTVNGEMSEKYTHINGIDPKGQLLATRKTTKKEVYELLQNVGNLSVKPLPNHFFTKDLKETEAALLNFFRQEGTAESEERVATIDADGMIVDNNNDERVSSLSSQSAQNGDRDATSSEAENQPPHSTHSTDIKTPSSSPSSISGNRGIALPGYRAMYQCPQCKKDFSTMFNVYRHSRRGSTGERESHNPHSDDESVFSSDDLPENETEPSVSVKKGRRDSQFSVGSVDSVPRSRRRSRSDERTSSISSSLSSLEDAPALDSDDNDRQQKKYVHSSSTCEAHHGDGRGQGEQCLVNVPAVDVDALDNRQLASVVLWVGRVVCAEDHVAQLVHFRTGIEWLQLLMLDLDPCIQSRPTRFCKFNLIFFFKELTRYSFQVKSHVEDKIGVHRFTDSFLPGLYIFHSLPPGVLSVGMASMSSGNRIAIVINSFSGQRFFSLNVSDNVKMGTVLSFSPRERRPVYTTTTTMATNGEGGGGGLVEYRQQLNNASYEALNNAKNREATMTMAKLGQSPPPSMTNNENARIISEKNALEKSLKKHSLFINALSWKRFSTTNNSKKKLENKNKNVTSYRPPLVDNINPIVVDKNKNIQQQKTFYYPSVMVKSATTTSIPAAAAALANYANNNTCSEKLIPKAVLLPAAAALPPAPTSTVPVAPAKKTVIQASTSELLKCLGIYLHTKCYRLKDFQAGDAVMWLRTVDRSLLLQGWQVSRESITSLLKMKFCIFIQEKVSTPG</sequence>
<feature type="domain" description="C2H2-type" evidence="4">
    <location>
        <begin position="91"/>
        <end position="118"/>
    </location>
</feature>
<dbReference type="GO" id="GO:0019901">
    <property type="term" value="F:protein kinase binding"/>
    <property type="evidence" value="ECO:0007669"/>
    <property type="project" value="TreeGrafter"/>
</dbReference>
<dbReference type="PROSITE" id="PS50157">
    <property type="entry name" value="ZINC_FINGER_C2H2_2"/>
    <property type="match status" value="2"/>
</dbReference>
<feature type="compositionally biased region" description="Low complexity" evidence="3">
    <location>
        <begin position="366"/>
        <end position="381"/>
    </location>
</feature>
<dbReference type="Proteomes" id="UP000479000">
    <property type="component" value="Unassembled WGS sequence"/>
</dbReference>
<dbReference type="SUPFAM" id="SSF47954">
    <property type="entry name" value="Cyclin-like"/>
    <property type="match status" value="1"/>
</dbReference>
<evidence type="ECO:0000256" key="1">
    <source>
        <dbReference type="ARBA" id="ARBA00010175"/>
    </source>
</evidence>
<protein>
    <recommendedName>
        <fullName evidence="4">C2H2-type domain-containing protein</fullName>
    </recommendedName>
</protein>
<organism evidence="5 6">
    <name type="scientific">Nesidiocoris tenuis</name>
    <dbReference type="NCBI Taxonomy" id="355587"/>
    <lineage>
        <taxon>Eukaryota</taxon>
        <taxon>Metazoa</taxon>
        <taxon>Ecdysozoa</taxon>
        <taxon>Arthropoda</taxon>
        <taxon>Hexapoda</taxon>
        <taxon>Insecta</taxon>
        <taxon>Pterygota</taxon>
        <taxon>Neoptera</taxon>
        <taxon>Paraneoptera</taxon>
        <taxon>Hemiptera</taxon>
        <taxon>Heteroptera</taxon>
        <taxon>Panheteroptera</taxon>
        <taxon>Cimicomorpha</taxon>
        <taxon>Miridae</taxon>
        <taxon>Dicyphina</taxon>
        <taxon>Nesidiocoris</taxon>
    </lineage>
</organism>
<proteinExistence type="inferred from homology"/>
<dbReference type="InterPro" id="IPR036915">
    <property type="entry name" value="Cyclin-like_sf"/>
</dbReference>
<dbReference type="Pfam" id="PF03261">
    <property type="entry name" value="CDK5_activator"/>
    <property type="match status" value="1"/>
</dbReference>
<dbReference type="GO" id="GO:0007411">
    <property type="term" value="P:axon guidance"/>
    <property type="evidence" value="ECO:0007669"/>
    <property type="project" value="TreeGrafter"/>
</dbReference>
<keyword evidence="2" id="KW-0863">Zinc-finger</keyword>
<feature type="compositionally biased region" description="Basic and acidic residues" evidence="3">
    <location>
        <begin position="302"/>
        <end position="315"/>
    </location>
</feature>
<dbReference type="InterPro" id="IPR013087">
    <property type="entry name" value="Znf_C2H2_type"/>
</dbReference>
<dbReference type="GO" id="GO:0016533">
    <property type="term" value="C:protein kinase 5 complex"/>
    <property type="evidence" value="ECO:0007669"/>
    <property type="project" value="InterPro"/>
</dbReference>
<accession>A0A6H5H6L0</accession>
<dbReference type="EMBL" id="CADCXU010024267">
    <property type="protein sequence ID" value="CAB0011766.1"/>
    <property type="molecule type" value="Genomic_DNA"/>
</dbReference>
<feature type="region of interest" description="Disordered" evidence="3">
    <location>
        <begin position="198"/>
        <end position="269"/>
    </location>
</feature>
<dbReference type="PANTHER" id="PTHR23401:SF0">
    <property type="entry name" value="CYCLIN-DEPENDENT KINASE 5 ACTIVATOR"/>
    <property type="match status" value="1"/>
</dbReference>
<dbReference type="GO" id="GO:0061575">
    <property type="term" value="F:cyclin-dependent protein serine/threonine kinase activator activity"/>
    <property type="evidence" value="ECO:0007669"/>
    <property type="project" value="InterPro"/>
</dbReference>
<feature type="domain" description="C2H2-type" evidence="4">
    <location>
        <begin position="279"/>
        <end position="307"/>
    </location>
</feature>
<dbReference type="InterPro" id="IPR004944">
    <property type="entry name" value="CDK5_activator"/>
</dbReference>
<evidence type="ECO:0000259" key="4">
    <source>
        <dbReference type="PROSITE" id="PS50157"/>
    </source>
</evidence>
<gene>
    <name evidence="5" type="ORF">NTEN_LOCUS16659</name>
</gene>
<dbReference type="OrthoDB" id="7676799at2759"/>
<feature type="compositionally biased region" description="Polar residues" evidence="3">
    <location>
        <begin position="222"/>
        <end position="231"/>
    </location>
</feature>
<dbReference type="GO" id="GO:0030426">
    <property type="term" value="C:growth cone"/>
    <property type="evidence" value="ECO:0007669"/>
    <property type="project" value="TreeGrafter"/>
</dbReference>
<feature type="region of interest" description="Disordered" evidence="3">
    <location>
        <begin position="299"/>
        <end position="408"/>
    </location>
</feature>
<dbReference type="Gene3D" id="1.10.472.10">
    <property type="entry name" value="Cyclin-like"/>
    <property type="match status" value="1"/>
</dbReference>
<dbReference type="AlphaFoldDB" id="A0A6H5H6L0"/>
<dbReference type="PROSITE" id="PS00028">
    <property type="entry name" value="ZINC_FINGER_C2H2_1"/>
    <property type="match status" value="1"/>
</dbReference>
<feature type="compositionally biased region" description="Polar residues" evidence="3">
    <location>
        <begin position="238"/>
        <end position="249"/>
    </location>
</feature>
<keyword evidence="2" id="KW-0479">Metal-binding</keyword>
<evidence type="ECO:0000256" key="3">
    <source>
        <dbReference type="SAM" id="MobiDB-lite"/>
    </source>
</evidence>
<dbReference type="GO" id="GO:0005737">
    <property type="term" value="C:cytoplasm"/>
    <property type="evidence" value="ECO:0007669"/>
    <property type="project" value="TreeGrafter"/>
</dbReference>
<reference evidence="5 6" key="1">
    <citation type="submission" date="2020-02" db="EMBL/GenBank/DDBJ databases">
        <authorList>
            <person name="Ferguson B K."/>
        </authorList>
    </citation>
    <scope>NUCLEOTIDE SEQUENCE [LARGE SCALE GENOMIC DNA]</scope>
</reference>
<feature type="region of interest" description="Disordered" evidence="3">
    <location>
        <begin position="1"/>
        <end position="41"/>
    </location>
</feature>
<comment type="similarity">
    <text evidence="1">Belongs to the cyclin-dependent kinase 5 activator family.</text>
</comment>
<feature type="compositionally biased region" description="Low complexity" evidence="3">
    <location>
        <begin position="254"/>
        <end position="265"/>
    </location>
</feature>